<dbReference type="InterPro" id="IPR011013">
    <property type="entry name" value="Gal_mutarotase_sf_dom"/>
</dbReference>
<dbReference type="EMBL" id="LN483070">
    <property type="protein sequence ID" value="CEA07445.1"/>
    <property type="molecule type" value="Genomic_DNA"/>
</dbReference>
<protein>
    <submittedName>
        <fullName evidence="1">Aldose 1-epimerase</fullName>
    </submittedName>
</protein>
<name>A0A078MMD5_9MICC</name>
<dbReference type="InterPro" id="IPR037480">
    <property type="entry name" value="YihR-like"/>
</dbReference>
<dbReference type="InterPro" id="IPR014718">
    <property type="entry name" value="GH-type_carb-bd"/>
</dbReference>
<dbReference type="GO" id="GO:0030246">
    <property type="term" value="F:carbohydrate binding"/>
    <property type="evidence" value="ECO:0007669"/>
    <property type="project" value="InterPro"/>
</dbReference>
<dbReference type="PATRIC" id="fig|1461584.3.peg.749"/>
<dbReference type="SUPFAM" id="SSF74650">
    <property type="entry name" value="Galactose mutarotase-like"/>
    <property type="match status" value="1"/>
</dbReference>
<dbReference type="InterPro" id="IPR008183">
    <property type="entry name" value="Aldose_1/G6P_1-epimerase"/>
</dbReference>
<accession>A0A078MMD5</accession>
<dbReference type="AlphaFoldDB" id="A0A078MMD5"/>
<sequence length="311" mass="33715">MSQIHPEGQPATGEQFTLSRGDSHAVVAALAGGLRSFTVEGVQLVETYPDDSIAPSAAGILLAPWPNRVADARWTLGGEVQQLDITEPSRGHASHGLLRNTAYGLVRQTPECVILQAAIHPQHGWPFHLLHRVSYCLDGAGLRVRQELVNLSSRSAPAAFGAHPFLRLGDTPTEDLELTVQASARLETDDRLIPTGEVPVDGGHDLRRGRRVGEMLTDTAYTRLTAEQGEYRHVLRAPDGRSLTLWTDQAFPYVHVFVTDRFPGRARAVAIEPMTAPANALNSGEGLLWLDPGAAVGGEWGIRPGRSTRFP</sequence>
<evidence type="ECO:0000313" key="1">
    <source>
        <dbReference type="EMBL" id="CEA07445.1"/>
    </source>
</evidence>
<dbReference type="GO" id="GO:0005975">
    <property type="term" value="P:carbohydrate metabolic process"/>
    <property type="evidence" value="ECO:0007669"/>
    <property type="project" value="InterPro"/>
</dbReference>
<dbReference type="Pfam" id="PF01263">
    <property type="entry name" value="Aldose_epim"/>
    <property type="match status" value="1"/>
</dbReference>
<proteinExistence type="predicted"/>
<dbReference type="Gene3D" id="2.70.98.10">
    <property type="match status" value="1"/>
</dbReference>
<reference evidence="1" key="1">
    <citation type="submission" date="2014-07" db="EMBL/GenBank/DDBJ databases">
        <authorList>
            <person name="Urmite Genomes Urmite Genomes"/>
        </authorList>
    </citation>
    <scope>NUCLEOTIDE SEQUENCE</scope>
    <source>
        <strain evidence="1">11W110_air</strain>
    </source>
</reference>
<gene>
    <name evidence="1" type="primary">galM</name>
    <name evidence="1" type="ORF">BN1051_00759</name>
</gene>
<dbReference type="CDD" id="cd09022">
    <property type="entry name" value="Aldose_epim_Ec_YihR"/>
    <property type="match status" value="1"/>
</dbReference>
<dbReference type="GO" id="GO:0016853">
    <property type="term" value="F:isomerase activity"/>
    <property type="evidence" value="ECO:0007669"/>
    <property type="project" value="InterPro"/>
</dbReference>
<organism evidence="1">
    <name type="scientific">Arthrobacter saudimassiliensis</name>
    <dbReference type="NCBI Taxonomy" id="1461584"/>
    <lineage>
        <taxon>Bacteria</taxon>
        <taxon>Bacillati</taxon>
        <taxon>Actinomycetota</taxon>
        <taxon>Actinomycetes</taxon>
        <taxon>Micrococcales</taxon>
        <taxon>Micrococcaceae</taxon>
        <taxon>Arthrobacter</taxon>
    </lineage>
</organism>